<keyword evidence="1" id="KW-0812">Transmembrane</keyword>
<comment type="caution">
    <text evidence="2">The sequence shown here is derived from an EMBL/GenBank/DDBJ whole genome shotgun (WGS) entry which is preliminary data.</text>
</comment>
<accession>A0AA91JNG8</accession>
<keyword evidence="1" id="KW-1133">Transmembrane helix</keyword>
<protein>
    <submittedName>
        <fullName evidence="2">Uncharacterized protein</fullName>
    </submittedName>
</protein>
<gene>
    <name evidence="2" type="ORF">RV15_GL001441</name>
</gene>
<proteinExistence type="predicted"/>
<name>A0AA91JNG8_9ENTE</name>
<evidence type="ECO:0000313" key="2">
    <source>
        <dbReference type="EMBL" id="OJG90177.1"/>
    </source>
</evidence>
<reference evidence="2 3" key="1">
    <citation type="submission" date="2014-12" db="EMBL/GenBank/DDBJ databases">
        <title>Draft genome sequences of 29 type strains of Enterococci.</title>
        <authorList>
            <person name="Zhong Z."/>
            <person name="Sun Z."/>
            <person name="Liu W."/>
            <person name="Zhang W."/>
            <person name="Zhang H."/>
        </authorList>
    </citation>
    <scope>NUCLEOTIDE SEQUENCE [LARGE SCALE GENOMIC DNA]</scope>
    <source>
        <strain evidence="2 3">DSM 22801</strain>
    </source>
</reference>
<sequence>MSDKSKKLDKIKLIQAVTTIITGIIMLNAVLKAKKNK</sequence>
<dbReference type="EMBL" id="JXLC01000020">
    <property type="protein sequence ID" value="OJG90177.1"/>
    <property type="molecule type" value="Genomic_DNA"/>
</dbReference>
<dbReference type="Proteomes" id="UP000183039">
    <property type="component" value="Unassembled WGS sequence"/>
</dbReference>
<evidence type="ECO:0000313" key="3">
    <source>
        <dbReference type="Proteomes" id="UP000183039"/>
    </source>
</evidence>
<evidence type="ECO:0000256" key="1">
    <source>
        <dbReference type="SAM" id="Phobius"/>
    </source>
</evidence>
<keyword evidence="1" id="KW-0472">Membrane</keyword>
<feature type="transmembrane region" description="Helical" evidence="1">
    <location>
        <begin position="12"/>
        <end position="31"/>
    </location>
</feature>
<organism evidence="2 3">
    <name type="scientific">Enterococcus silesiacus</name>
    <dbReference type="NCBI Taxonomy" id="332949"/>
    <lineage>
        <taxon>Bacteria</taxon>
        <taxon>Bacillati</taxon>
        <taxon>Bacillota</taxon>
        <taxon>Bacilli</taxon>
        <taxon>Lactobacillales</taxon>
        <taxon>Enterococcaceae</taxon>
        <taxon>Enterococcus</taxon>
    </lineage>
</organism>
<dbReference type="AlphaFoldDB" id="A0AA91JNG8"/>